<sequence>MGKGDISPELAFQKDISFSSSSCFFDHNPKQPVSLAVMITSTAPATTPTIIGKFKNLQYRVVDEEPLHPFSIQKTQDMFKTVDKGMEVTIRIHKWQVGGEFLGHRNEPSKFPMTSYGHILLDDAPGILILEG</sequence>
<dbReference type="EMBL" id="ML179209">
    <property type="protein sequence ID" value="THU95059.1"/>
    <property type="molecule type" value="Genomic_DNA"/>
</dbReference>
<gene>
    <name evidence="1" type="ORF">K435DRAFT_839625</name>
</gene>
<evidence type="ECO:0000313" key="2">
    <source>
        <dbReference type="Proteomes" id="UP000297245"/>
    </source>
</evidence>
<accession>A0A4S8LZ77</accession>
<keyword evidence="2" id="KW-1185">Reference proteome</keyword>
<proteinExistence type="predicted"/>
<dbReference type="OrthoDB" id="2934367at2759"/>
<reference evidence="1 2" key="1">
    <citation type="journal article" date="2019" name="Nat. Ecol. Evol.">
        <title>Megaphylogeny resolves global patterns of mushroom evolution.</title>
        <authorList>
            <person name="Varga T."/>
            <person name="Krizsan K."/>
            <person name="Foldi C."/>
            <person name="Dima B."/>
            <person name="Sanchez-Garcia M."/>
            <person name="Sanchez-Ramirez S."/>
            <person name="Szollosi G.J."/>
            <person name="Szarkandi J.G."/>
            <person name="Papp V."/>
            <person name="Albert L."/>
            <person name="Andreopoulos W."/>
            <person name="Angelini C."/>
            <person name="Antonin V."/>
            <person name="Barry K.W."/>
            <person name="Bougher N.L."/>
            <person name="Buchanan P."/>
            <person name="Buyck B."/>
            <person name="Bense V."/>
            <person name="Catcheside P."/>
            <person name="Chovatia M."/>
            <person name="Cooper J."/>
            <person name="Damon W."/>
            <person name="Desjardin D."/>
            <person name="Finy P."/>
            <person name="Geml J."/>
            <person name="Haridas S."/>
            <person name="Hughes K."/>
            <person name="Justo A."/>
            <person name="Karasinski D."/>
            <person name="Kautmanova I."/>
            <person name="Kiss B."/>
            <person name="Kocsube S."/>
            <person name="Kotiranta H."/>
            <person name="LaButti K.M."/>
            <person name="Lechner B.E."/>
            <person name="Liimatainen K."/>
            <person name="Lipzen A."/>
            <person name="Lukacs Z."/>
            <person name="Mihaltcheva S."/>
            <person name="Morgado L.N."/>
            <person name="Niskanen T."/>
            <person name="Noordeloos M.E."/>
            <person name="Ohm R.A."/>
            <person name="Ortiz-Santana B."/>
            <person name="Ovrebo C."/>
            <person name="Racz N."/>
            <person name="Riley R."/>
            <person name="Savchenko A."/>
            <person name="Shiryaev A."/>
            <person name="Soop K."/>
            <person name="Spirin V."/>
            <person name="Szebenyi C."/>
            <person name="Tomsovsky M."/>
            <person name="Tulloss R.E."/>
            <person name="Uehling J."/>
            <person name="Grigoriev I.V."/>
            <person name="Vagvolgyi C."/>
            <person name="Papp T."/>
            <person name="Martin F.M."/>
            <person name="Miettinen O."/>
            <person name="Hibbett D.S."/>
            <person name="Nagy L.G."/>
        </authorList>
    </citation>
    <scope>NUCLEOTIDE SEQUENCE [LARGE SCALE GENOMIC DNA]</scope>
    <source>
        <strain evidence="1 2">CBS 962.96</strain>
    </source>
</reference>
<protein>
    <submittedName>
        <fullName evidence="1">Uncharacterized protein</fullName>
    </submittedName>
</protein>
<dbReference type="AlphaFoldDB" id="A0A4S8LZ77"/>
<dbReference type="Proteomes" id="UP000297245">
    <property type="component" value="Unassembled WGS sequence"/>
</dbReference>
<name>A0A4S8LZ77_DENBC</name>
<organism evidence="1 2">
    <name type="scientific">Dendrothele bispora (strain CBS 962.96)</name>
    <dbReference type="NCBI Taxonomy" id="1314807"/>
    <lineage>
        <taxon>Eukaryota</taxon>
        <taxon>Fungi</taxon>
        <taxon>Dikarya</taxon>
        <taxon>Basidiomycota</taxon>
        <taxon>Agaricomycotina</taxon>
        <taxon>Agaricomycetes</taxon>
        <taxon>Agaricomycetidae</taxon>
        <taxon>Agaricales</taxon>
        <taxon>Agaricales incertae sedis</taxon>
        <taxon>Dendrothele</taxon>
    </lineage>
</organism>
<evidence type="ECO:0000313" key="1">
    <source>
        <dbReference type="EMBL" id="THU95059.1"/>
    </source>
</evidence>